<evidence type="ECO:0000313" key="1">
    <source>
        <dbReference type="EMBL" id="OWM74195.1"/>
    </source>
</evidence>
<dbReference type="AlphaFoldDB" id="A0A218WN29"/>
<sequence length="68" mass="7868">MQTLVTERESMVSKANALQRELRLREQIREDDWLLPRAQPYLTDSEATSMSEMRFTVRAGKAALKDVV</sequence>
<dbReference type="Proteomes" id="UP000197138">
    <property type="component" value="Unassembled WGS sequence"/>
</dbReference>
<reference evidence="2" key="1">
    <citation type="journal article" date="2017" name="Plant J.">
        <title>The pomegranate (Punica granatum L.) genome and the genomics of punicalagin biosynthesis.</title>
        <authorList>
            <person name="Qin G."/>
            <person name="Xu C."/>
            <person name="Ming R."/>
            <person name="Tang H."/>
            <person name="Guyot R."/>
            <person name="Kramer E.M."/>
            <person name="Hu Y."/>
            <person name="Yi X."/>
            <person name="Qi Y."/>
            <person name="Xu X."/>
            <person name="Gao Z."/>
            <person name="Pan H."/>
            <person name="Jian J."/>
            <person name="Tian Y."/>
            <person name="Yue Z."/>
            <person name="Xu Y."/>
        </authorList>
    </citation>
    <scope>NUCLEOTIDE SEQUENCE [LARGE SCALE GENOMIC DNA]</scope>
    <source>
        <strain evidence="2">cv. Dabenzi</strain>
    </source>
</reference>
<comment type="caution">
    <text evidence="1">The sequence shown here is derived from an EMBL/GenBank/DDBJ whole genome shotgun (WGS) entry which is preliminary data.</text>
</comment>
<dbReference type="EMBL" id="MTKT01003794">
    <property type="protein sequence ID" value="OWM74195.1"/>
    <property type="molecule type" value="Genomic_DNA"/>
</dbReference>
<evidence type="ECO:0000313" key="2">
    <source>
        <dbReference type="Proteomes" id="UP000197138"/>
    </source>
</evidence>
<accession>A0A218WN29</accession>
<protein>
    <submittedName>
        <fullName evidence="1">Uncharacterized protein</fullName>
    </submittedName>
</protein>
<proteinExistence type="predicted"/>
<organism evidence="1 2">
    <name type="scientific">Punica granatum</name>
    <name type="common">Pomegranate</name>
    <dbReference type="NCBI Taxonomy" id="22663"/>
    <lineage>
        <taxon>Eukaryota</taxon>
        <taxon>Viridiplantae</taxon>
        <taxon>Streptophyta</taxon>
        <taxon>Embryophyta</taxon>
        <taxon>Tracheophyta</taxon>
        <taxon>Spermatophyta</taxon>
        <taxon>Magnoliopsida</taxon>
        <taxon>eudicotyledons</taxon>
        <taxon>Gunneridae</taxon>
        <taxon>Pentapetalae</taxon>
        <taxon>rosids</taxon>
        <taxon>malvids</taxon>
        <taxon>Myrtales</taxon>
        <taxon>Lythraceae</taxon>
        <taxon>Punica</taxon>
    </lineage>
</organism>
<gene>
    <name evidence="1" type="ORF">CDL15_Pgr008508</name>
</gene>
<name>A0A218WN29_PUNGR</name>